<gene>
    <name evidence="2" type="ORF">TSOC_001340</name>
</gene>
<dbReference type="SUPFAM" id="SSF50993">
    <property type="entry name" value="Peptidase/esterase 'gauge' domain"/>
    <property type="match status" value="1"/>
</dbReference>
<dbReference type="GO" id="GO:0004252">
    <property type="term" value="F:serine-type endopeptidase activity"/>
    <property type="evidence" value="ECO:0007669"/>
    <property type="project" value="InterPro"/>
</dbReference>
<dbReference type="InterPro" id="IPR051167">
    <property type="entry name" value="Prolyl_oligopep/macrocyclase"/>
</dbReference>
<organism evidence="2 3">
    <name type="scientific">Tetrabaena socialis</name>
    <dbReference type="NCBI Taxonomy" id="47790"/>
    <lineage>
        <taxon>Eukaryota</taxon>
        <taxon>Viridiplantae</taxon>
        <taxon>Chlorophyta</taxon>
        <taxon>core chlorophytes</taxon>
        <taxon>Chlorophyceae</taxon>
        <taxon>CS clade</taxon>
        <taxon>Chlamydomonadales</taxon>
        <taxon>Tetrabaenaceae</taxon>
        <taxon>Tetrabaena</taxon>
    </lineage>
</organism>
<dbReference type="Gene3D" id="2.130.10.120">
    <property type="entry name" value="Prolyl oligopeptidase, N-terminal domain"/>
    <property type="match status" value="1"/>
</dbReference>
<keyword evidence="3" id="KW-1185">Reference proteome</keyword>
<proteinExistence type="predicted"/>
<dbReference type="PANTHER" id="PTHR42881">
    <property type="entry name" value="PROLYL ENDOPEPTIDASE"/>
    <property type="match status" value="1"/>
</dbReference>
<comment type="caution">
    <text evidence="2">The sequence shown here is derived from an EMBL/GenBank/DDBJ whole genome shotgun (WGS) entry which is preliminary data.</text>
</comment>
<dbReference type="AlphaFoldDB" id="A0A2J8AGW3"/>
<dbReference type="Pfam" id="PF02897">
    <property type="entry name" value="Peptidase_S9_N"/>
    <property type="match status" value="1"/>
</dbReference>
<dbReference type="GO" id="GO:0005829">
    <property type="term" value="C:cytosol"/>
    <property type="evidence" value="ECO:0007669"/>
    <property type="project" value="TreeGrafter"/>
</dbReference>
<dbReference type="GO" id="GO:0070012">
    <property type="term" value="F:oligopeptidase activity"/>
    <property type="evidence" value="ECO:0007669"/>
    <property type="project" value="TreeGrafter"/>
</dbReference>
<accession>A0A2J8AGW3</accession>
<dbReference type="PANTHER" id="PTHR42881:SF2">
    <property type="entry name" value="PROLYL ENDOPEPTIDASE"/>
    <property type="match status" value="1"/>
</dbReference>
<dbReference type="OrthoDB" id="248387at2759"/>
<sequence length="135" mass="14475">MLRVDPAGKPPTPLEDKLEYVKFSSLAWTHDNKGIFYNRFPDPASRPADLGTETDKNTNQLLCYHVLGTPQSSDPVIWAMPDHPTWMCGAGLTDDGSAGNASNAASSASSAAVAVGGSREGGWRRSDATLWRQLA</sequence>
<name>A0A2J8AGW3_9CHLO</name>
<dbReference type="Proteomes" id="UP000236333">
    <property type="component" value="Unassembled WGS sequence"/>
</dbReference>
<reference evidence="2 3" key="1">
    <citation type="journal article" date="2017" name="Mol. Biol. Evol.">
        <title>The 4-celled Tetrabaena socialis nuclear genome reveals the essential components for genetic control of cell number at the origin of multicellularity in the volvocine lineage.</title>
        <authorList>
            <person name="Featherston J."/>
            <person name="Arakaki Y."/>
            <person name="Hanschen E.R."/>
            <person name="Ferris P.J."/>
            <person name="Michod R.E."/>
            <person name="Olson B.J.S.C."/>
            <person name="Nozaki H."/>
            <person name="Durand P.M."/>
        </authorList>
    </citation>
    <scope>NUCLEOTIDE SEQUENCE [LARGE SCALE GENOMIC DNA]</scope>
    <source>
        <strain evidence="2 3">NIES-571</strain>
    </source>
</reference>
<evidence type="ECO:0000259" key="1">
    <source>
        <dbReference type="Pfam" id="PF02897"/>
    </source>
</evidence>
<evidence type="ECO:0000313" key="2">
    <source>
        <dbReference type="EMBL" id="PNH11760.1"/>
    </source>
</evidence>
<evidence type="ECO:0000313" key="3">
    <source>
        <dbReference type="Proteomes" id="UP000236333"/>
    </source>
</evidence>
<dbReference type="InterPro" id="IPR023302">
    <property type="entry name" value="Pept_S9A_N"/>
</dbReference>
<protein>
    <submittedName>
        <fullName evidence="2">Prolyl endopeptidase</fullName>
    </submittedName>
</protein>
<feature type="domain" description="Peptidase S9A N-terminal" evidence="1">
    <location>
        <begin position="13"/>
        <end position="97"/>
    </location>
</feature>
<dbReference type="EMBL" id="PGGS01000022">
    <property type="protein sequence ID" value="PNH11760.1"/>
    <property type="molecule type" value="Genomic_DNA"/>
</dbReference>